<gene>
    <name evidence="1" type="ORF">AEL95_00915</name>
</gene>
<dbReference type="RefSeq" id="WP_060461648.1">
    <property type="nucleotide sequence ID" value="NZ_AP025162.1"/>
</dbReference>
<organism evidence="1 2">
    <name type="scientific">Lactobacillus crispatus</name>
    <dbReference type="NCBI Taxonomy" id="47770"/>
    <lineage>
        <taxon>Bacteria</taxon>
        <taxon>Bacillati</taxon>
        <taxon>Bacillota</taxon>
        <taxon>Bacilli</taxon>
        <taxon>Lactobacillales</taxon>
        <taxon>Lactobacillaceae</taxon>
        <taxon>Lactobacillus</taxon>
    </lineage>
</organism>
<sequence>MSKYTPLVKDMQKDLKKKGFKISLEQTYQKLVKANFIDVDGNPTKWTIENGYVGVEYSYPQGMQASQEQQDQADVLEVLNRLPQSAVHYNDVPDLSKIETKPLKKAIKSALNDDALSADGRKKWKNVLKDIESR</sequence>
<dbReference type="PATRIC" id="fig|47770.28.peg.1513"/>
<dbReference type="Proteomes" id="UP000067598">
    <property type="component" value="Unassembled WGS sequence"/>
</dbReference>
<name>A0A109DG24_9LACO</name>
<dbReference type="EMBL" id="LJGP01000005">
    <property type="protein sequence ID" value="KWU04795.1"/>
    <property type="molecule type" value="Genomic_DNA"/>
</dbReference>
<dbReference type="AlphaFoldDB" id="A0A109DG24"/>
<evidence type="ECO:0000313" key="2">
    <source>
        <dbReference type="Proteomes" id="UP000067598"/>
    </source>
</evidence>
<protein>
    <submittedName>
        <fullName evidence="1">Uncharacterized protein</fullName>
    </submittedName>
</protein>
<reference evidence="1 2" key="1">
    <citation type="journal article" date="2016" name="Microbiology (Mosc.)">
        <title>Comparison of Lactobacillus crispatus isolates from Lactobacillus-dominated vaginal microbiomes with isolates from microbiomes containing bacterial vaginosis-associated bacteria.</title>
        <authorList>
            <person name="Abdelmaksoud A.A."/>
            <person name="Koparde V.N."/>
            <person name="Sheth N.U."/>
            <person name="Serrano M.G."/>
            <person name="Glascock A.L."/>
            <person name="Fettweis J.M."/>
            <person name="Strauss Iii J.F."/>
            <person name="Buck G.A."/>
            <person name="Jefferson K.K."/>
        </authorList>
    </citation>
    <scope>NUCLEOTIDE SEQUENCE [LARGE SCALE GENOMIC DNA]</scope>
    <source>
        <strain evidence="1 2">VMC3</strain>
    </source>
</reference>
<comment type="caution">
    <text evidence="1">The sequence shown here is derived from an EMBL/GenBank/DDBJ whole genome shotgun (WGS) entry which is preliminary data.</text>
</comment>
<evidence type="ECO:0000313" key="1">
    <source>
        <dbReference type="EMBL" id="KWU04795.1"/>
    </source>
</evidence>
<proteinExistence type="predicted"/>
<accession>A0A109DG24</accession>